<gene>
    <name evidence="7" type="ORF">S01H1_56056</name>
</gene>
<keyword evidence="2 5" id="KW-0812">Transmembrane</keyword>
<keyword evidence="4 5" id="KW-0472">Membrane</keyword>
<evidence type="ECO:0000313" key="7">
    <source>
        <dbReference type="EMBL" id="GAG15636.1"/>
    </source>
</evidence>
<evidence type="ECO:0000256" key="1">
    <source>
        <dbReference type="ARBA" id="ARBA00004141"/>
    </source>
</evidence>
<evidence type="ECO:0000256" key="4">
    <source>
        <dbReference type="ARBA" id="ARBA00023136"/>
    </source>
</evidence>
<keyword evidence="3 5" id="KW-1133">Transmembrane helix</keyword>
<evidence type="ECO:0000256" key="2">
    <source>
        <dbReference type="ARBA" id="ARBA00022692"/>
    </source>
</evidence>
<dbReference type="InterPro" id="IPR049453">
    <property type="entry name" value="Memb_transporter_dom"/>
</dbReference>
<dbReference type="EMBL" id="BARS01036474">
    <property type="protein sequence ID" value="GAG15636.1"/>
    <property type="molecule type" value="Genomic_DNA"/>
</dbReference>
<evidence type="ECO:0000259" key="6">
    <source>
        <dbReference type="Pfam" id="PF13515"/>
    </source>
</evidence>
<protein>
    <recommendedName>
        <fullName evidence="6">Integral membrane bound transporter domain-containing protein</fullName>
    </recommendedName>
</protein>
<proteinExistence type="predicted"/>
<feature type="transmembrane region" description="Helical" evidence="5">
    <location>
        <begin position="45"/>
        <end position="64"/>
    </location>
</feature>
<reference evidence="7" key="1">
    <citation type="journal article" date="2014" name="Front. Microbiol.">
        <title>High frequency of phylogenetically diverse reductive dehalogenase-homologous genes in deep subseafloor sedimentary metagenomes.</title>
        <authorList>
            <person name="Kawai M."/>
            <person name="Futagami T."/>
            <person name="Toyoda A."/>
            <person name="Takaki Y."/>
            <person name="Nishi S."/>
            <person name="Hori S."/>
            <person name="Arai W."/>
            <person name="Tsubouchi T."/>
            <person name="Morono Y."/>
            <person name="Uchiyama I."/>
            <person name="Ito T."/>
            <person name="Fujiyama A."/>
            <person name="Inagaki F."/>
            <person name="Takami H."/>
        </authorList>
    </citation>
    <scope>NUCLEOTIDE SEQUENCE</scope>
    <source>
        <strain evidence="7">Expedition CK06-06</strain>
    </source>
</reference>
<feature type="transmembrane region" description="Helical" evidence="5">
    <location>
        <begin position="76"/>
        <end position="94"/>
    </location>
</feature>
<dbReference type="AlphaFoldDB" id="X0WSF4"/>
<feature type="non-terminal residue" evidence="7">
    <location>
        <position position="1"/>
    </location>
</feature>
<organism evidence="7">
    <name type="scientific">marine sediment metagenome</name>
    <dbReference type="NCBI Taxonomy" id="412755"/>
    <lineage>
        <taxon>unclassified sequences</taxon>
        <taxon>metagenomes</taxon>
        <taxon>ecological metagenomes</taxon>
    </lineage>
</organism>
<name>X0WSF4_9ZZZZ</name>
<dbReference type="GO" id="GO:0016020">
    <property type="term" value="C:membrane"/>
    <property type="evidence" value="ECO:0007669"/>
    <property type="project" value="UniProtKB-SubCell"/>
</dbReference>
<feature type="transmembrane region" description="Helical" evidence="5">
    <location>
        <begin position="12"/>
        <end position="39"/>
    </location>
</feature>
<evidence type="ECO:0000256" key="3">
    <source>
        <dbReference type="ARBA" id="ARBA00022989"/>
    </source>
</evidence>
<comment type="caution">
    <text evidence="7">The sequence shown here is derived from an EMBL/GenBank/DDBJ whole genome shotgun (WGS) entry which is preliminary data.</text>
</comment>
<dbReference type="Pfam" id="PF13515">
    <property type="entry name" value="FUSC_2"/>
    <property type="match status" value="1"/>
</dbReference>
<evidence type="ECO:0000256" key="5">
    <source>
        <dbReference type="SAM" id="Phobius"/>
    </source>
</evidence>
<accession>X0WSF4</accession>
<sequence>AVARVVSTLIGVVLIGLLALLLPASTALVFALAALLLGIAYSPTYPLVAGGLTAMGAILLVGSPAGEIGSWALHRLLDTALGCALALASMYLLWPRDKPVDDAGEREANVEAPAAAT</sequence>
<comment type="subcellular location">
    <subcellularLocation>
        <location evidence="1">Membrane</location>
        <topology evidence="1">Multi-pass membrane protein</topology>
    </subcellularLocation>
</comment>
<feature type="domain" description="Integral membrane bound transporter" evidence="6">
    <location>
        <begin position="1"/>
        <end position="88"/>
    </location>
</feature>